<evidence type="ECO:0000259" key="2">
    <source>
        <dbReference type="Pfam" id="PF22807"/>
    </source>
</evidence>
<dbReference type="InterPro" id="IPR011041">
    <property type="entry name" value="Quinoprot_gluc/sorb_DH_b-prop"/>
</dbReference>
<evidence type="ECO:0000256" key="1">
    <source>
        <dbReference type="SAM" id="SignalP"/>
    </source>
</evidence>
<evidence type="ECO:0000313" key="4">
    <source>
        <dbReference type="Proteomes" id="UP000044841"/>
    </source>
</evidence>
<dbReference type="Pfam" id="PF22807">
    <property type="entry name" value="TrAA12"/>
    <property type="match status" value="1"/>
</dbReference>
<protein>
    <submittedName>
        <fullName evidence="3">L-sorbosone dehydrogenase</fullName>
    </submittedName>
</protein>
<organism evidence="3 4">
    <name type="scientific">Rhizoctonia solani</name>
    <dbReference type="NCBI Taxonomy" id="456999"/>
    <lineage>
        <taxon>Eukaryota</taxon>
        <taxon>Fungi</taxon>
        <taxon>Dikarya</taxon>
        <taxon>Basidiomycota</taxon>
        <taxon>Agaricomycotina</taxon>
        <taxon>Agaricomycetes</taxon>
        <taxon>Cantharellales</taxon>
        <taxon>Ceratobasidiaceae</taxon>
        <taxon>Rhizoctonia</taxon>
    </lineage>
</organism>
<feature type="domain" description="Pyrroloquinoline quinone-dependent pyranose dehydrogenase beta-propeller" evidence="2">
    <location>
        <begin position="37"/>
        <end position="455"/>
    </location>
</feature>
<keyword evidence="4" id="KW-1185">Reference proteome</keyword>
<feature type="signal peptide" evidence="1">
    <location>
        <begin position="1"/>
        <end position="17"/>
    </location>
</feature>
<reference evidence="3 4" key="1">
    <citation type="submission" date="2015-07" db="EMBL/GenBank/DDBJ databases">
        <authorList>
            <person name="Noorani M."/>
        </authorList>
    </citation>
    <scope>NUCLEOTIDE SEQUENCE [LARGE SCALE GENOMIC DNA]</scope>
    <source>
        <strain evidence="3">BBA 69670</strain>
    </source>
</reference>
<dbReference type="EMBL" id="CYGV01002055">
    <property type="protein sequence ID" value="CUA78543.1"/>
    <property type="molecule type" value="Genomic_DNA"/>
</dbReference>
<dbReference type="InterPro" id="IPR054539">
    <property type="entry name" value="Beta-prop_PDH"/>
</dbReference>
<dbReference type="Gene3D" id="2.120.10.30">
    <property type="entry name" value="TolB, C-terminal domain"/>
    <property type="match status" value="1"/>
</dbReference>
<dbReference type="InterPro" id="IPR011042">
    <property type="entry name" value="6-blade_b-propeller_TolB-like"/>
</dbReference>
<dbReference type="Proteomes" id="UP000044841">
    <property type="component" value="Unassembled WGS sequence"/>
</dbReference>
<accession>A0A0K6GIX1</accession>
<sequence>MLGALGFVLFAAGFGLAAPTSPGECKSLSSLSFAHQPNVTSGHSAHVIFNGLTRPRGLRLDSLSNLLVIDRGVGIVALSFRNDSTCAGWEKRTVVNNGDLNHGIEIGPSGGNNQYLYASTSDNVFRWEYDPSSVAVVGNPVTIASNMSNSDHTTRTLVLQPQSGNTSQYIIVTRGSESNLDEGAAQISSGRSQIRRFALNSSLPSGTGWAWEQGQLLGWGLRNAVGIALSPDGEDLWEVENSSDNVMWRGVDVHQENPAEELNRIPLNNISTTPDAQKFYGYPWCYTAWDSSAHTSSSFTFQTGSQFSIRNPPDIPDDAWCSADQNNKKPVLSMQSHSAPLDIIFYNAPSNTSEGYSTARQYAVNTEWDGDAFVSFHGSWNRQPPTGYKVVRIPWNNGAPVASADSRNGYEDIIGAPDLSRCPNGCIRPVGLVFDRLGRLFVSSDTTGEIFVVENSAAPDAGSSSSTGFANGVNLVGVLAGVAGALLGGLI</sequence>
<dbReference type="SUPFAM" id="SSF50952">
    <property type="entry name" value="Soluble quinoprotein glucose dehydrogenase"/>
    <property type="match status" value="1"/>
</dbReference>
<evidence type="ECO:0000313" key="3">
    <source>
        <dbReference type="EMBL" id="CUA78543.1"/>
    </source>
</evidence>
<proteinExistence type="predicted"/>
<name>A0A0K6GIX1_9AGAM</name>
<dbReference type="AlphaFoldDB" id="A0A0K6GIX1"/>
<feature type="chain" id="PRO_5005503190" evidence="1">
    <location>
        <begin position="18"/>
        <end position="491"/>
    </location>
</feature>
<gene>
    <name evidence="3" type="ORF">RSOLAG22IIIB_07152</name>
</gene>
<keyword evidence="1" id="KW-0732">Signal</keyword>